<dbReference type="PANTHER" id="PTHR33933">
    <property type="entry name" value="NUCLEOTIDYLTRANSFERASE"/>
    <property type="match status" value="1"/>
</dbReference>
<evidence type="ECO:0000259" key="1">
    <source>
        <dbReference type="Pfam" id="PF01909"/>
    </source>
</evidence>
<reference evidence="2" key="1">
    <citation type="journal article" date="2021" name="PeerJ">
        <title>Extensive microbial diversity within the chicken gut microbiome revealed by metagenomics and culture.</title>
        <authorList>
            <person name="Gilroy R."/>
            <person name="Ravi A."/>
            <person name="Getino M."/>
            <person name="Pursley I."/>
            <person name="Horton D.L."/>
            <person name="Alikhan N.F."/>
            <person name="Baker D."/>
            <person name="Gharbi K."/>
            <person name="Hall N."/>
            <person name="Watson M."/>
            <person name="Adriaenssens E.M."/>
            <person name="Foster-Nyarko E."/>
            <person name="Jarju S."/>
            <person name="Secka A."/>
            <person name="Antonio M."/>
            <person name="Oren A."/>
            <person name="Chaudhuri R.R."/>
            <person name="La Ragione R."/>
            <person name="Hildebrand F."/>
            <person name="Pallen M.J."/>
        </authorList>
    </citation>
    <scope>NUCLEOTIDE SEQUENCE</scope>
    <source>
        <strain evidence="2">ChiSxjej3B15-24422</strain>
    </source>
</reference>
<proteinExistence type="predicted"/>
<accession>A0A9D1YRB1</accession>
<dbReference type="PANTHER" id="PTHR33933:SF1">
    <property type="entry name" value="PROTEIN ADENYLYLTRANSFERASE MNTA-RELATED"/>
    <property type="match status" value="1"/>
</dbReference>
<dbReference type="Proteomes" id="UP000824007">
    <property type="component" value="Unassembled WGS sequence"/>
</dbReference>
<gene>
    <name evidence="2" type="ORF">H9831_12080</name>
</gene>
<sequence length="119" mass="13584">MVLDDLSLNSYTIDAVKKEAFHLVTELLQNDLIEAILYGSCARGDYTEDSDIDIALLTRCDRIEAKRYSEGLAEIATKLAMKYFVVVNFACLPFDDFTEKKTWYAFYRNIASEGELLYG</sequence>
<dbReference type="InterPro" id="IPR002934">
    <property type="entry name" value="Polymerase_NTP_transf_dom"/>
</dbReference>
<evidence type="ECO:0000313" key="3">
    <source>
        <dbReference type="Proteomes" id="UP000824007"/>
    </source>
</evidence>
<organism evidence="2 3">
    <name type="scientific">Candidatus Eisenbergiella pullistercoris</name>
    <dbReference type="NCBI Taxonomy" id="2838555"/>
    <lineage>
        <taxon>Bacteria</taxon>
        <taxon>Bacillati</taxon>
        <taxon>Bacillota</taxon>
        <taxon>Clostridia</taxon>
        <taxon>Lachnospirales</taxon>
        <taxon>Lachnospiraceae</taxon>
        <taxon>Eisenbergiella</taxon>
    </lineage>
</organism>
<dbReference type="GO" id="GO:0016779">
    <property type="term" value="F:nucleotidyltransferase activity"/>
    <property type="evidence" value="ECO:0007669"/>
    <property type="project" value="InterPro"/>
</dbReference>
<reference evidence="2" key="2">
    <citation type="submission" date="2021-04" db="EMBL/GenBank/DDBJ databases">
        <authorList>
            <person name="Gilroy R."/>
        </authorList>
    </citation>
    <scope>NUCLEOTIDE SEQUENCE</scope>
    <source>
        <strain evidence="2">ChiSxjej3B15-24422</strain>
    </source>
</reference>
<dbReference type="Gene3D" id="3.30.460.10">
    <property type="entry name" value="Beta Polymerase, domain 2"/>
    <property type="match status" value="1"/>
</dbReference>
<dbReference type="CDD" id="cd05403">
    <property type="entry name" value="NT_KNTase_like"/>
    <property type="match status" value="1"/>
</dbReference>
<dbReference type="Pfam" id="PF01909">
    <property type="entry name" value="NTP_transf_2"/>
    <property type="match status" value="1"/>
</dbReference>
<comment type="caution">
    <text evidence="2">The sequence shown here is derived from an EMBL/GenBank/DDBJ whole genome shotgun (WGS) entry which is preliminary data.</text>
</comment>
<dbReference type="SUPFAM" id="SSF81301">
    <property type="entry name" value="Nucleotidyltransferase"/>
    <property type="match status" value="1"/>
</dbReference>
<protein>
    <submittedName>
        <fullName evidence="2">Nucleotidyltransferase domain-containing protein</fullName>
    </submittedName>
</protein>
<evidence type="ECO:0000313" key="2">
    <source>
        <dbReference type="EMBL" id="HIY61396.1"/>
    </source>
</evidence>
<dbReference type="EMBL" id="DXDD01000146">
    <property type="protein sequence ID" value="HIY61396.1"/>
    <property type="molecule type" value="Genomic_DNA"/>
</dbReference>
<dbReference type="InterPro" id="IPR052548">
    <property type="entry name" value="Type_VII_TA_antitoxin"/>
</dbReference>
<dbReference type="AlphaFoldDB" id="A0A9D1YRB1"/>
<dbReference type="InterPro" id="IPR043519">
    <property type="entry name" value="NT_sf"/>
</dbReference>
<feature type="domain" description="Polymerase nucleotidyl transferase" evidence="1">
    <location>
        <begin position="26"/>
        <end position="72"/>
    </location>
</feature>
<name>A0A9D1YRB1_9FIRM</name>